<proteinExistence type="predicted"/>
<reference evidence="9 10" key="1">
    <citation type="journal article" date="2012" name="J. Bacteriol.">
        <title>Genome Sequence of the Antarctic Psychrophile Bacterium Planococcus antarcticus DSM 14505.</title>
        <authorList>
            <person name="Margolles A."/>
            <person name="Gueimonde M."/>
            <person name="Sanchez B."/>
        </authorList>
    </citation>
    <scope>NUCLEOTIDE SEQUENCE [LARGE SCALE GENOMIC DNA]</scope>
    <source>
        <strain evidence="9 10">DSM 14505</strain>
    </source>
</reference>
<evidence type="ECO:0000256" key="3">
    <source>
        <dbReference type="ARBA" id="ARBA00022968"/>
    </source>
</evidence>
<dbReference type="InterPro" id="IPR050553">
    <property type="entry name" value="Thioredoxin_ResA/DsbE_sf"/>
</dbReference>
<evidence type="ECO:0000256" key="2">
    <source>
        <dbReference type="ARBA" id="ARBA00022748"/>
    </source>
</evidence>
<dbReference type="Gene3D" id="3.40.30.10">
    <property type="entry name" value="Glutaredoxin"/>
    <property type="match status" value="1"/>
</dbReference>
<dbReference type="GO" id="GO:0016209">
    <property type="term" value="F:antioxidant activity"/>
    <property type="evidence" value="ECO:0007669"/>
    <property type="project" value="InterPro"/>
</dbReference>
<keyword evidence="6" id="KW-1133">Transmembrane helix</keyword>
<dbReference type="OrthoDB" id="25753at2"/>
<evidence type="ECO:0000313" key="9">
    <source>
        <dbReference type="EMBL" id="EIM06722.1"/>
    </source>
</evidence>
<dbReference type="PROSITE" id="PS51352">
    <property type="entry name" value="THIOREDOXIN_2"/>
    <property type="match status" value="1"/>
</dbReference>
<dbReference type="Proteomes" id="UP000092661">
    <property type="component" value="Chromosome"/>
</dbReference>
<dbReference type="GO" id="GO:0016491">
    <property type="term" value="F:oxidoreductase activity"/>
    <property type="evidence" value="ECO:0007669"/>
    <property type="project" value="InterPro"/>
</dbReference>
<feature type="domain" description="Thioredoxin" evidence="7">
    <location>
        <begin position="47"/>
        <end position="185"/>
    </location>
</feature>
<keyword evidence="6" id="KW-0812">Transmembrane</keyword>
<name>A0A1C7DGJ6_9BACL</name>
<keyword evidence="11" id="KW-1185">Reference proteome</keyword>
<dbReference type="NCBIfam" id="NF002854">
    <property type="entry name" value="PRK03147.1"/>
    <property type="match status" value="1"/>
</dbReference>
<keyword evidence="5" id="KW-0676">Redox-active center</keyword>
<dbReference type="PANTHER" id="PTHR42852:SF6">
    <property type="entry name" value="THIOL:DISULFIDE INTERCHANGE PROTEIN DSBE"/>
    <property type="match status" value="1"/>
</dbReference>
<keyword evidence="3" id="KW-0735">Signal-anchor</keyword>
<evidence type="ECO:0000256" key="6">
    <source>
        <dbReference type="SAM" id="Phobius"/>
    </source>
</evidence>
<dbReference type="KEGG" id="pana:BBH88_10105"/>
<organism evidence="9 10">
    <name type="scientific">Planococcus antarcticus DSM 14505</name>
    <dbReference type="NCBI Taxonomy" id="1185653"/>
    <lineage>
        <taxon>Bacteria</taxon>
        <taxon>Bacillati</taxon>
        <taxon>Bacillota</taxon>
        <taxon>Bacilli</taxon>
        <taxon>Bacillales</taxon>
        <taxon>Caryophanaceae</taxon>
        <taxon>Planococcus</taxon>
    </lineage>
</organism>
<evidence type="ECO:0000256" key="5">
    <source>
        <dbReference type="ARBA" id="ARBA00023284"/>
    </source>
</evidence>
<dbReference type="AlphaFoldDB" id="A0A1C7DGJ6"/>
<dbReference type="eggNOG" id="COG0526">
    <property type="taxonomic scope" value="Bacteria"/>
</dbReference>
<dbReference type="SUPFAM" id="SSF52833">
    <property type="entry name" value="Thioredoxin-like"/>
    <property type="match status" value="1"/>
</dbReference>
<dbReference type="PANTHER" id="PTHR42852">
    <property type="entry name" value="THIOL:DISULFIDE INTERCHANGE PROTEIN DSBE"/>
    <property type="match status" value="1"/>
</dbReference>
<sequence length="186" mass="20786">MDERAVPIKNDKKKKRAVMRAAILAILIAAIGYTIYNSATAEDISLLKVGDKAPDFALIDLEGEDHKLSDYEGQGVFLNFWGTWCKPCAKEMPAMDRQYEVFSDEGVQVLAVNIAQSDFEVQSFADQYGLSFPVVIDKTKSVMTAYNIRPLPTTILVNPEGNIQRIITGEMTEQDIEGFMEEIKPD</sequence>
<comment type="subcellular location">
    <subcellularLocation>
        <location evidence="1">Cell envelope</location>
    </subcellularLocation>
</comment>
<keyword evidence="4" id="KW-1015">Disulfide bond</keyword>
<evidence type="ECO:0000259" key="7">
    <source>
        <dbReference type="PROSITE" id="PS51352"/>
    </source>
</evidence>
<keyword evidence="2" id="KW-0201">Cytochrome c-type biogenesis</keyword>
<dbReference type="InterPro" id="IPR013766">
    <property type="entry name" value="Thioredoxin_domain"/>
</dbReference>
<dbReference type="EMBL" id="AJYB01000026">
    <property type="protein sequence ID" value="EIM06722.1"/>
    <property type="molecule type" value="Genomic_DNA"/>
</dbReference>
<gene>
    <name evidence="9" type="ORF">A1A1_09211</name>
    <name evidence="8" type="ORF">BBH88_10105</name>
</gene>
<accession>A0A1C7DGJ6</accession>
<dbReference type="Pfam" id="PF00578">
    <property type="entry name" value="AhpC-TSA"/>
    <property type="match status" value="1"/>
</dbReference>
<dbReference type="GO" id="GO:0017004">
    <property type="term" value="P:cytochrome complex assembly"/>
    <property type="evidence" value="ECO:0007669"/>
    <property type="project" value="UniProtKB-KW"/>
</dbReference>
<evidence type="ECO:0000313" key="11">
    <source>
        <dbReference type="Proteomes" id="UP000092661"/>
    </source>
</evidence>
<reference evidence="8" key="3">
    <citation type="submission" date="2016-10" db="EMBL/GenBank/DDBJ databases">
        <authorList>
            <person name="See-Too W.S."/>
        </authorList>
    </citation>
    <scope>NUCLEOTIDE SEQUENCE</scope>
    <source>
        <strain evidence="8">DSM 14505</strain>
    </source>
</reference>
<protein>
    <submittedName>
        <fullName evidence="8 9">Thiol-disulfide oxidoreductase</fullName>
    </submittedName>
</protein>
<feature type="transmembrane region" description="Helical" evidence="6">
    <location>
        <begin position="17"/>
        <end position="36"/>
    </location>
</feature>
<dbReference type="GO" id="GO:0030313">
    <property type="term" value="C:cell envelope"/>
    <property type="evidence" value="ECO:0007669"/>
    <property type="project" value="UniProtKB-SubCell"/>
</dbReference>
<evidence type="ECO:0000256" key="4">
    <source>
        <dbReference type="ARBA" id="ARBA00023157"/>
    </source>
</evidence>
<keyword evidence="6" id="KW-0472">Membrane</keyword>
<evidence type="ECO:0000313" key="8">
    <source>
        <dbReference type="EMBL" id="ANU10636.1"/>
    </source>
</evidence>
<dbReference type="InterPro" id="IPR000866">
    <property type="entry name" value="AhpC/TSA"/>
</dbReference>
<dbReference type="CDD" id="cd02966">
    <property type="entry name" value="TlpA_like_family"/>
    <property type="match status" value="1"/>
</dbReference>
<reference evidence="11" key="2">
    <citation type="submission" date="2016-07" db="EMBL/GenBank/DDBJ databases">
        <authorList>
            <person name="See-Too W.S."/>
        </authorList>
    </citation>
    <scope>NUCLEOTIDE SEQUENCE [LARGE SCALE GENOMIC DNA]</scope>
    <source>
        <strain evidence="11">DSM 14505</strain>
    </source>
</reference>
<dbReference type="EMBL" id="CP016534">
    <property type="protein sequence ID" value="ANU10636.1"/>
    <property type="molecule type" value="Genomic_DNA"/>
</dbReference>
<dbReference type="Proteomes" id="UP000004725">
    <property type="component" value="Unassembled WGS sequence"/>
</dbReference>
<dbReference type="RefSeq" id="WP_006829833.1">
    <property type="nucleotide sequence ID" value="NZ_AJYB01000026.1"/>
</dbReference>
<evidence type="ECO:0000313" key="10">
    <source>
        <dbReference type="Proteomes" id="UP000004725"/>
    </source>
</evidence>
<evidence type="ECO:0000256" key="1">
    <source>
        <dbReference type="ARBA" id="ARBA00004196"/>
    </source>
</evidence>
<dbReference type="InterPro" id="IPR036249">
    <property type="entry name" value="Thioredoxin-like_sf"/>
</dbReference>